<reference evidence="1" key="2">
    <citation type="journal article" date="2015" name="Data Brief">
        <title>Shoot transcriptome of the giant reed, Arundo donax.</title>
        <authorList>
            <person name="Barrero R.A."/>
            <person name="Guerrero F.D."/>
            <person name="Moolhuijzen P."/>
            <person name="Goolsby J.A."/>
            <person name="Tidwell J."/>
            <person name="Bellgard S.E."/>
            <person name="Bellgard M.I."/>
        </authorList>
    </citation>
    <scope>NUCLEOTIDE SEQUENCE</scope>
    <source>
        <tissue evidence="1">Shoot tissue taken approximately 20 cm above the soil surface</tissue>
    </source>
</reference>
<protein>
    <submittedName>
        <fullName evidence="1">Uncharacterized protein</fullName>
    </submittedName>
</protein>
<sequence>MRSVGKHIYRYYTLQLIATSQIFFFHTVTEVVQIPCTSSWIT</sequence>
<accession>A0A0A9E9S2</accession>
<reference evidence="1" key="1">
    <citation type="submission" date="2014-09" db="EMBL/GenBank/DDBJ databases">
        <authorList>
            <person name="Magalhaes I.L.F."/>
            <person name="Oliveira U."/>
            <person name="Santos F.R."/>
            <person name="Vidigal T.H.D.A."/>
            <person name="Brescovit A.D."/>
            <person name="Santos A.J."/>
        </authorList>
    </citation>
    <scope>NUCLEOTIDE SEQUENCE</scope>
    <source>
        <tissue evidence="1">Shoot tissue taken approximately 20 cm above the soil surface</tissue>
    </source>
</reference>
<dbReference type="AlphaFoldDB" id="A0A0A9E9S2"/>
<name>A0A0A9E9S2_ARUDO</name>
<organism evidence="1">
    <name type="scientific">Arundo donax</name>
    <name type="common">Giant reed</name>
    <name type="synonym">Donax arundinaceus</name>
    <dbReference type="NCBI Taxonomy" id="35708"/>
    <lineage>
        <taxon>Eukaryota</taxon>
        <taxon>Viridiplantae</taxon>
        <taxon>Streptophyta</taxon>
        <taxon>Embryophyta</taxon>
        <taxon>Tracheophyta</taxon>
        <taxon>Spermatophyta</taxon>
        <taxon>Magnoliopsida</taxon>
        <taxon>Liliopsida</taxon>
        <taxon>Poales</taxon>
        <taxon>Poaceae</taxon>
        <taxon>PACMAD clade</taxon>
        <taxon>Arundinoideae</taxon>
        <taxon>Arundineae</taxon>
        <taxon>Arundo</taxon>
    </lineage>
</organism>
<proteinExistence type="predicted"/>
<dbReference type="EMBL" id="GBRH01201094">
    <property type="protein sequence ID" value="JAD96801.1"/>
    <property type="molecule type" value="Transcribed_RNA"/>
</dbReference>
<evidence type="ECO:0000313" key="1">
    <source>
        <dbReference type="EMBL" id="JAD96801.1"/>
    </source>
</evidence>